<dbReference type="Proteomes" id="UP000184267">
    <property type="component" value="Unassembled WGS sequence"/>
</dbReference>
<reference evidence="14 15" key="1">
    <citation type="submission" date="2016-10" db="EMBL/GenBank/DDBJ databases">
        <title>Genome sequence of the basidiomycete white-rot fungus Trametes pubescens.</title>
        <authorList>
            <person name="Makela M.R."/>
            <person name="Granchi Z."/>
            <person name="Peng M."/>
            <person name="De Vries R.P."/>
            <person name="Grigoriev I."/>
            <person name="Riley R."/>
            <person name="Hilden K."/>
        </authorList>
    </citation>
    <scope>NUCLEOTIDE SEQUENCE [LARGE SCALE GENOMIC DNA]</scope>
    <source>
        <strain evidence="14 15">FBCC735</strain>
    </source>
</reference>
<name>A0A1M2VAP1_TRAPU</name>
<evidence type="ECO:0000256" key="7">
    <source>
        <dbReference type="ARBA" id="ARBA00023163"/>
    </source>
</evidence>
<evidence type="ECO:0000256" key="1">
    <source>
        <dbReference type="ARBA" id="ARBA00004123"/>
    </source>
</evidence>
<dbReference type="PANTHER" id="PTHR48249:SF3">
    <property type="entry name" value="MEDIATOR OF RNA POLYMERASE II TRANSCRIPTION SUBUNIT 13"/>
    <property type="match status" value="1"/>
</dbReference>
<comment type="subcellular location">
    <subcellularLocation>
        <location evidence="1 10">Nucleus</location>
    </subcellularLocation>
</comment>
<dbReference type="OrthoDB" id="103819at2759"/>
<feature type="region of interest" description="Disordered" evidence="11">
    <location>
        <begin position="440"/>
        <end position="551"/>
    </location>
</feature>
<dbReference type="InterPro" id="IPR021643">
    <property type="entry name" value="Mediator_Med13_N"/>
</dbReference>
<feature type="compositionally biased region" description="Basic and acidic residues" evidence="11">
    <location>
        <begin position="442"/>
        <end position="455"/>
    </location>
</feature>
<feature type="compositionally biased region" description="Low complexity" evidence="11">
    <location>
        <begin position="539"/>
        <end position="551"/>
    </location>
</feature>
<feature type="domain" description="Mediator complex subunit Med13 N-terminal" evidence="13">
    <location>
        <begin position="121"/>
        <end position="306"/>
    </location>
</feature>
<feature type="region of interest" description="Disordered" evidence="11">
    <location>
        <begin position="846"/>
        <end position="917"/>
    </location>
</feature>
<feature type="compositionally biased region" description="Acidic residues" evidence="11">
    <location>
        <begin position="880"/>
        <end position="897"/>
    </location>
</feature>
<dbReference type="InterPro" id="IPR051139">
    <property type="entry name" value="Mediator_complx_sub13"/>
</dbReference>
<dbReference type="InterPro" id="IPR009401">
    <property type="entry name" value="Med13_C"/>
</dbReference>
<evidence type="ECO:0000313" key="15">
    <source>
        <dbReference type="Proteomes" id="UP000184267"/>
    </source>
</evidence>
<feature type="compositionally biased region" description="Basic and acidic residues" evidence="11">
    <location>
        <begin position="852"/>
        <end position="867"/>
    </location>
</feature>
<feature type="domain" description="Mediator complex subunit Med13 C-terminal" evidence="12">
    <location>
        <begin position="1281"/>
        <end position="1605"/>
    </location>
</feature>
<accession>A0A1M2VAP1</accession>
<keyword evidence="6 10" id="KW-0010">Activator</keyword>
<evidence type="ECO:0000256" key="5">
    <source>
        <dbReference type="ARBA" id="ARBA00023015"/>
    </source>
</evidence>
<evidence type="ECO:0000256" key="4">
    <source>
        <dbReference type="ARBA" id="ARBA00022491"/>
    </source>
</evidence>
<feature type="compositionally biased region" description="Low complexity" evidence="11">
    <location>
        <begin position="314"/>
        <end position="330"/>
    </location>
</feature>
<evidence type="ECO:0000256" key="2">
    <source>
        <dbReference type="ARBA" id="ARBA00009354"/>
    </source>
</evidence>
<keyword evidence="5 10" id="KW-0805">Transcription regulation</keyword>
<keyword evidence="4 10" id="KW-0678">Repressor</keyword>
<sequence>MAAKVQLPQDNTGSSVLSQMPPSVSLASSILASTISLPESPLIVYHIFACPPATPDSLDHLDLARRKVLHSNKSQAFPESLLPIVHVTRDVCALYVFALGSIHRTCDAHDTLAKLELDNLISSKLHPNGRSVTRLKSGFLLGAVPSSSEWGSGWESHAHSRPLIHCDLQIHIAFSASTPTLARLIVHPVMRPTYYLPLGIALPLPAGTPVILLPHGVPAYYLNTYTGPTGALLAQFDDALLGLGVGNWKSATPCSGSAGNSSRSHRSSSRQDRPIFVIAWLAVQNKQGEDKGMPVVWPASLCVSYHASSPSPHARSPLPYIPELPAQLQSSPPPPMSAVPTSLSFAMATSSSIDIPARSSTPQSQGPGSSNIERERLSISFQRRPSFLRSSPTSDSLRAFRSLTLARRPYGRQMKKVAAEVSGYVESVVRERELVRAQLRRGKQEKEQQEQEAAQRARLAGIQPRQTTEPPTPALVQREPVETAQVNAAVTPPDSAEPAVQEEPVEPESHSTGSDHSGDSLFSPPDAPIDLPSTEDEAPAAPEPAQEATAPPAGEEIVLALPVKSEAEPSSMAFDPFNGFDGTWGQQSTGYMDTNMYDMDFSMNIDPLGGGRTSGVGGGSSSFDMDDGFGVFTEDDFDFFDAPSAQRGAPSAHSMVVDTGSGLTPAAGPPPLGLTPLVAVDGPLSGPGPPSASMNHSSPWTAHLGDPFTPRTHGDMHGMMDSSVPPDLLPPSPTRTPSSYSAPATPSVQLSDPYKGHDARKSSISSLGSSTFDSIPFASSHREADGKYAVGKFALPSPPAELDRPEIMLASATGPPSLAGWKYRYSVVTDPRIGVVRKLIGVKRKVQSQGVRDQRRSSAWDFYREPEEWQSSSPPSAAVDSEESEDDDEPWVEEEETTTSVAPRPSTPPPSYLPLGPTLLQTHFHHAHLLPLCTTLRPPGTAASSPPGHAPIISVPTPVSPAAILGAASEKSKSLEAAAQILVREVVENPVWAEAWRANASLSLTPPTLPAKLWQADARFISKLLGDGRNAHSSAGIQDVFGVVSDEQSAVSLRNLEPPLLAVGKDETVVQLSSTSLRFWEKLGLTPRAGPKDVTAFVFYEGADEERETELESWLDKVSTAYAAKNFGSHVAGISSHCTKPGLVPTRFDTLRKTLMSFVSTIPTRHPYLVFYIATPSHIISPSSTVLRQILSAVRRFRAQSAGDILIHFVPESLIEGIHTHPASNLGGLDDFVCSVYDRILVPVTRAMSREFFARSAVMTGYFEAPAYALICTAGNKSRSEPLPPQVSFALESSVSSLDVMNRHMLLHVGYQVSSCGRWILAACIDAAGEAHEIKAFLTPDDNVESFLVSHVWGFVHDFARRANIEWRIVITKLGIMSHSEVSAWVSHLDSKVSMSSEIPPIHVTLLAVDNENPWTFLAPSDVGPLDIIRRNSAPAVPTRSSIRTSHTVFSDASYATYSLSPPQGLAMHPSYVVERSTKCIPPMVTPGSSDLPYIPDLDDETDTAPPQHPATDALRVPGWSAVVCAPSTADHSSVSTMRVFQLCVTRSLRSTYEISKKNAAVTPSQIHSEHMDDIVRNFYDLSLLARVRWKLRADPALPFHLAALEVMRAALSGGTNES</sequence>
<feature type="region of interest" description="Disordered" evidence="11">
    <location>
        <begin position="683"/>
        <end position="702"/>
    </location>
</feature>
<evidence type="ECO:0000256" key="9">
    <source>
        <dbReference type="ARBA" id="ARBA00032008"/>
    </source>
</evidence>
<feature type="region of interest" description="Disordered" evidence="11">
    <location>
        <begin position="314"/>
        <end position="339"/>
    </location>
</feature>
<comment type="similarity">
    <text evidence="2 10">Belongs to the Mediator complex subunit 13 family.</text>
</comment>
<comment type="caution">
    <text evidence="14">The sequence shown here is derived from an EMBL/GenBank/DDBJ whole genome shotgun (WGS) entry which is preliminary data.</text>
</comment>
<dbReference type="GO" id="GO:0045944">
    <property type="term" value="P:positive regulation of transcription by RNA polymerase II"/>
    <property type="evidence" value="ECO:0007669"/>
    <property type="project" value="TreeGrafter"/>
</dbReference>
<comment type="subunit">
    <text evidence="10">Component of the SRB8-11 complex, which itself associates with the Mediator complex.</text>
</comment>
<gene>
    <name evidence="14" type="ORF">TRAPUB_4648</name>
</gene>
<dbReference type="Pfam" id="PF06333">
    <property type="entry name" value="Med13_C"/>
    <property type="match status" value="1"/>
</dbReference>
<keyword evidence="15" id="KW-1185">Reference proteome</keyword>
<evidence type="ECO:0000259" key="12">
    <source>
        <dbReference type="Pfam" id="PF06333"/>
    </source>
</evidence>
<dbReference type="EMBL" id="MNAD01001524">
    <property type="protein sequence ID" value="OJT04636.1"/>
    <property type="molecule type" value="Genomic_DNA"/>
</dbReference>
<dbReference type="PANTHER" id="PTHR48249">
    <property type="entry name" value="MEDIATOR OF RNA POLYMERASE II TRANSCRIPTION SUBUNIT 13"/>
    <property type="match status" value="1"/>
</dbReference>
<evidence type="ECO:0000259" key="13">
    <source>
        <dbReference type="Pfam" id="PF11597"/>
    </source>
</evidence>
<evidence type="ECO:0000256" key="10">
    <source>
        <dbReference type="RuleBase" id="RU364134"/>
    </source>
</evidence>
<evidence type="ECO:0000256" key="8">
    <source>
        <dbReference type="ARBA" id="ARBA00023242"/>
    </source>
</evidence>
<dbReference type="Pfam" id="PF11597">
    <property type="entry name" value="Med13_N"/>
    <property type="match status" value="1"/>
</dbReference>
<dbReference type="STRING" id="154538.A0A1M2VAP1"/>
<feature type="compositionally biased region" description="Low complexity" evidence="11">
    <location>
        <begin position="735"/>
        <end position="748"/>
    </location>
</feature>
<keyword evidence="8 10" id="KW-0539">Nucleus</keyword>
<evidence type="ECO:0000256" key="3">
    <source>
        <dbReference type="ARBA" id="ARBA00019618"/>
    </source>
</evidence>
<protein>
    <recommendedName>
        <fullName evidence="3 10">Mediator of RNA polymerase II transcription subunit 13</fullName>
    </recommendedName>
    <alternativeName>
        <fullName evidence="9 10">Mediator complex subunit 13</fullName>
    </alternativeName>
</protein>
<organism evidence="14 15">
    <name type="scientific">Trametes pubescens</name>
    <name type="common">White-rot fungus</name>
    <dbReference type="NCBI Taxonomy" id="154538"/>
    <lineage>
        <taxon>Eukaryota</taxon>
        <taxon>Fungi</taxon>
        <taxon>Dikarya</taxon>
        <taxon>Basidiomycota</taxon>
        <taxon>Agaricomycotina</taxon>
        <taxon>Agaricomycetes</taxon>
        <taxon>Polyporales</taxon>
        <taxon>Polyporaceae</taxon>
        <taxon>Trametes</taxon>
    </lineage>
</organism>
<dbReference type="GO" id="GO:0016592">
    <property type="term" value="C:mediator complex"/>
    <property type="evidence" value="ECO:0007669"/>
    <property type="project" value="InterPro"/>
</dbReference>
<keyword evidence="7 10" id="KW-0804">Transcription</keyword>
<evidence type="ECO:0000256" key="6">
    <source>
        <dbReference type="ARBA" id="ARBA00023159"/>
    </source>
</evidence>
<dbReference type="OMA" id="QGEDKGM"/>
<proteinExistence type="inferred from homology"/>
<dbReference type="GO" id="GO:0003713">
    <property type="term" value="F:transcription coactivator activity"/>
    <property type="evidence" value="ECO:0007669"/>
    <property type="project" value="TreeGrafter"/>
</dbReference>
<evidence type="ECO:0000313" key="14">
    <source>
        <dbReference type="EMBL" id="OJT04636.1"/>
    </source>
</evidence>
<feature type="region of interest" description="Disordered" evidence="11">
    <location>
        <begin position="709"/>
        <end position="766"/>
    </location>
</feature>
<evidence type="ECO:0000256" key="11">
    <source>
        <dbReference type="SAM" id="MobiDB-lite"/>
    </source>
</evidence>
<comment type="function">
    <text evidence="10">Component of the SRB8-11 complex. The SRB8-11 complex is a regulatory module of the Mediator complex which is itself involved in regulation of basal and activated RNA polymerase II-dependent transcription. The SRB8-11 complex may be involved in the transcriptional repression of a subset of genes regulated by Mediator. It may inhibit the association of the Mediator complex with RNA polymerase II to form the holoenzyme complex.</text>
</comment>